<organism evidence="2 3">
    <name type="scientific">Symbiodinium microadriaticum</name>
    <name type="common">Dinoflagellate</name>
    <name type="synonym">Zooxanthella microadriatica</name>
    <dbReference type="NCBI Taxonomy" id="2951"/>
    <lineage>
        <taxon>Eukaryota</taxon>
        <taxon>Sar</taxon>
        <taxon>Alveolata</taxon>
        <taxon>Dinophyceae</taxon>
        <taxon>Suessiales</taxon>
        <taxon>Symbiodiniaceae</taxon>
        <taxon>Symbiodinium</taxon>
    </lineage>
</organism>
<evidence type="ECO:0000313" key="3">
    <source>
        <dbReference type="Proteomes" id="UP000186817"/>
    </source>
</evidence>
<gene>
    <name evidence="2" type="ORF">AK812_SmicGene27854</name>
</gene>
<dbReference type="InterPro" id="IPR036259">
    <property type="entry name" value="MFS_trans_sf"/>
</dbReference>
<dbReference type="Proteomes" id="UP000186817">
    <property type="component" value="Unassembled WGS sequence"/>
</dbReference>
<keyword evidence="3" id="KW-1185">Reference proteome</keyword>
<evidence type="ECO:0008006" key="4">
    <source>
        <dbReference type="Google" id="ProtNLM"/>
    </source>
</evidence>
<feature type="transmembrane region" description="Helical" evidence="1">
    <location>
        <begin position="68"/>
        <end position="91"/>
    </location>
</feature>
<feature type="non-terminal residue" evidence="2">
    <location>
        <position position="1"/>
    </location>
</feature>
<evidence type="ECO:0000313" key="2">
    <source>
        <dbReference type="EMBL" id="OLP90552.1"/>
    </source>
</evidence>
<dbReference type="GO" id="GO:0022857">
    <property type="term" value="F:transmembrane transporter activity"/>
    <property type="evidence" value="ECO:0007669"/>
    <property type="project" value="InterPro"/>
</dbReference>
<dbReference type="Pfam" id="PF07690">
    <property type="entry name" value="MFS_1"/>
    <property type="match status" value="1"/>
</dbReference>
<dbReference type="SUPFAM" id="SSF103473">
    <property type="entry name" value="MFS general substrate transporter"/>
    <property type="match status" value="1"/>
</dbReference>
<dbReference type="AlphaFoldDB" id="A0A1Q9D5W6"/>
<accession>A0A1Q9D5W6</accession>
<comment type="caution">
    <text evidence="2">The sequence shown here is derived from an EMBL/GenBank/DDBJ whole genome shotgun (WGS) entry which is preliminary data.</text>
</comment>
<keyword evidence="1" id="KW-0472">Membrane</keyword>
<dbReference type="OrthoDB" id="438750at2759"/>
<protein>
    <recommendedName>
        <fullName evidence="4">Major facilitator superfamily (MFS) profile domain-containing protein</fullName>
    </recommendedName>
</protein>
<sequence>VDIAQVGKLNAQGQFAYALGKLLGGAAVDAIGGMRSLFAILLFGTAAVWTAAAVSIKTSFASGGQVQALSVGQVAMRVGASLGSLLGGFLLSRLKSWRQLLLTYAGVGVVTSLVALRSCEPRRPTSAEKEKKEPGGSVIPISSALSVAARTPKLWLLFASTTMITPTFDFVALLPQFLNDVYKMEDAQIGSISSVFPLAAPPAILLASMALPKMTGNAKAVSLLVAQTLSAGGYVVLASSPASAALVPTLTAIAGGSAPALSCIPPDWIMRWGGPRAGLFAGLHDVPGNLLAMWLYAKVPRLLAKGGWPQVLRLYALQVSLGALCLAVFQWLEASDPVTRSPFELDA</sequence>
<keyword evidence="1" id="KW-1133">Transmembrane helix</keyword>
<feature type="transmembrane region" description="Helical" evidence="1">
    <location>
        <begin position="189"/>
        <end position="208"/>
    </location>
</feature>
<evidence type="ECO:0000256" key="1">
    <source>
        <dbReference type="SAM" id="Phobius"/>
    </source>
</evidence>
<dbReference type="Gene3D" id="1.20.1250.20">
    <property type="entry name" value="MFS general substrate transporter like domains"/>
    <property type="match status" value="1"/>
</dbReference>
<dbReference type="EMBL" id="LSRX01000705">
    <property type="protein sequence ID" value="OLP90552.1"/>
    <property type="molecule type" value="Genomic_DNA"/>
</dbReference>
<feature type="transmembrane region" description="Helical" evidence="1">
    <location>
        <begin position="154"/>
        <end position="177"/>
    </location>
</feature>
<proteinExistence type="predicted"/>
<reference evidence="2 3" key="1">
    <citation type="submission" date="2016-02" db="EMBL/GenBank/DDBJ databases">
        <title>Genome analysis of coral dinoflagellate symbionts highlights evolutionary adaptations to a symbiotic lifestyle.</title>
        <authorList>
            <person name="Aranda M."/>
            <person name="Li Y."/>
            <person name="Liew Y.J."/>
            <person name="Baumgarten S."/>
            <person name="Simakov O."/>
            <person name="Wilson M."/>
            <person name="Piel J."/>
            <person name="Ashoor H."/>
            <person name="Bougouffa S."/>
            <person name="Bajic V.B."/>
            <person name="Ryu T."/>
            <person name="Ravasi T."/>
            <person name="Bayer T."/>
            <person name="Micklem G."/>
            <person name="Kim H."/>
            <person name="Bhak J."/>
            <person name="Lajeunesse T.C."/>
            <person name="Voolstra C.R."/>
        </authorList>
    </citation>
    <scope>NUCLEOTIDE SEQUENCE [LARGE SCALE GENOMIC DNA]</scope>
    <source>
        <strain evidence="2 3">CCMP2467</strain>
    </source>
</reference>
<dbReference type="InterPro" id="IPR011701">
    <property type="entry name" value="MFS"/>
</dbReference>
<keyword evidence="1" id="KW-0812">Transmembrane</keyword>
<name>A0A1Q9D5W6_SYMMI</name>
<feature type="transmembrane region" description="Helical" evidence="1">
    <location>
        <begin position="37"/>
        <end position="56"/>
    </location>
</feature>
<feature type="transmembrane region" description="Helical" evidence="1">
    <location>
        <begin position="312"/>
        <end position="332"/>
    </location>
</feature>